<dbReference type="CDD" id="cd01448">
    <property type="entry name" value="TST_Repeat_1"/>
    <property type="match status" value="1"/>
</dbReference>
<feature type="signal peptide" evidence="2">
    <location>
        <begin position="1"/>
        <end position="22"/>
    </location>
</feature>
<gene>
    <name evidence="4" type="ORF">EDC63_105153</name>
</gene>
<dbReference type="Pfam" id="PF00581">
    <property type="entry name" value="Rhodanese"/>
    <property type="match status" value="2"/>
</dbReference>
<dbReference type="GO" id="GO:0004792">
    <property type="term" value="F:thiosulfate-cyanide sulfurtransferase activity"/>
    <property type="evidence" value="ECO:0007669"/>
    <property type="project" value="InterPro"/>
</dbReference>
<dbReference type="Gene3D" id="3.40.250.10">
    <property type="entry name" value="Rhodanese-like domain"/>
    <property type="match status" value="2"/>
</dbReference>
<proteinExistence type="predicted"/>
<keyword evidence="4" id="KW-0670">Pyruvate</keyword>
<dbReference type="Proteomes" id="UP000295367">
    <property type="component" value="Unassembled WGS sequence"/>
</dbReference>
<dbReference type="PANTHER" id="PTHR43855:SF1">
    <property type="entry name" value="THIOSULFATE SULFURTRANSFERASE"/>
    <property type="match status" value="1"/>
</dbReference>
<protein>
    <submittedName>
        <fullName evidence="4">Thiosulfate/3-mercaptopyruvate sulfurtransferase</fullName>
    </submittedName>
</protein>
<feature type="domain" description="Rhodanese" evidence="3">
    <location>
        <begin position="186"/>
        <end position="297"/>
    </location>
</feature>
<keyword evidence="5" id="KW-1185">Reference proteome</keyword>
<keyword evidence="2" id="KW-0732">Signal</keyword>
<evidence type="ECO:0000256" key="2">
    <source>
        <dbReference type="SAM" id="SignalP"/>
    </source>
</evidence>
<organism evidence="4 5">
    <name type="scientific">Sulfurirhabdus autotrophica</name>
    <dbReference type="NCBI Taxonomy" id="1706046"/>
    <lineage>
        <taxon>Bacteria</taxon>
        <taxon>Pseudomonadati</taxon>
        <taxon>Pseudomonadota</taxon>
        <taxon>Betaproteobacteria</taxon>
        <taxon>Nitrosomonadales</taxon>
        <taxon>Sulfuricellaceae</taxon>
        <taxon>Sulfurirhabdus</taxon>
    </lineage>
</organism>
<dbReference type="PANTHER" id="PTHR43855">
    <property type="entry name" value="THIOSULFATE SULFURTRANSFERASE"/>
    <property type="match status" value="1"/>
</dbReference>
<reference evidence="4 5" key="1">
    <citation type="submission" date="2019-03" db="EMBL/GenBank/DDBJ databases">
        <title>Genomic Encyclopedia of Type Strains, Phase IV (KMG-IV): sequencing the most valuable type-strain genomes for metagenomic binning, comparative biology and taxonomic classification.</title>
        <authorList>
            <person name="Goeker M."/>
        </authorList>
    </citation>
    <scope>NUCLEOTIDE SEQUENCE [LARGE SCALE GENOMIC DNA]</scope>
    <source>
        <strain evidence="4 5">DSM 100309</strain>
    </source>
</reference>
<dbReference type="InterPro" id="IPR001307">
    <property type="entry name" value="Thiosulphate_STrfase_CS"/>
</dbReference>
<dbReference type="InterPro" id="IPR036873">
    <property type="entry name" value="Rhodanese-like_dom_sf"/>
</dbReference>
<comment type="caution">
    <text evidence="4">The sequence shown here is derived from an EMBL/GenBank/DDBJ whole genome shotgun (WGS) entry which is preliminary data.</text>
</comment>
<dbReference type="SUPFAM" id="SSF52821">
    <property type="entry name" value="Rhodanese/Cell cycle control phosphatase"/>
    <property type="match status" value="2"/>
</dbReference>
<evidence type="ECO:0000313" key="4">
    <source>
        <dbReference type="EMBL" id="TCV87484.1"/>
    </source>
</evidence>
<dbReference type="InterPro" id="IPR001763">
    <property type="entry name" value="Rhodanese-like_dom"/>
</dbReference>
<dbReference type="PROSITE" id="PS50206">
    <property type="entry name" value="RHODANESE_3"/>
    <property type="match status" value="2"/>
</dbReference>
<dbReference type="InterPro" id="IPR051126">
    <property type="entry name" value="Thiosulfate_sulfurtransferase"/>
</dbReference>
<accession>A0A4R3Y9Z4</accession>
<feature type="domain" description="Rhodanese" evidence="3">
    <location>
        <begin position="40"/>
        <end position="153"/>
    </location>
</feature>
<evidence type="ECO:0000259" key="3">
    <source>
        <dbReference type="PROSITE" id="PS50206"/>
    </source>
</evidence>
<dbReference type="EMBL" id="SMCO01000005">
    <property type="protein sequence ID" value="TCV87484.1"/>
    <property type="molecule type" value="Genomic_DNA"/>
</dbReference>
<evidence type="ECO:0000313" key="5">
    <source>
        <dbReference type="Proteomes" id="UP000295367"/>
    </source>
</evidence>
<feature type="chain" id="PRO_5020851227" evidence="2">
    <location>
        <begin position="23"/>
        <end position="309"/>
    </location>
</feature>
<dbReference type="AlphaFoldDB" id="A0A4R3Y9Z4"/>
<keyword evidence="1" id="KW-0677">Repeat</keyword>
<name>A0A4R3Y9Z4_9PROT</name>
<dbReference type="PROSITE" id="PS00380">
    <property type="entry name" value="RHODANESE_1"/>
    <property type="match status" value="1"/>
</dbReference>
<dbReference type="SMART" id="SM00450">
    <property type="entry name" value="RHOD"/>
    <property type="match status" value="2"/>
</dbReference>
<keyword evidence="4" id="KW-0808">Transferase</keyword>
<dbReference type="OrthoDB" id="9781034at2"/>
<dbReference type="RefSeq" id="WP_124945538.1">
    <property type="nucleotide sequence ID" value="NZ_BHVT01000017.1"/>
</dbReference>
<sequence length="309" mass="34667">MKNIFRITLLLLLWMGANIASASAKPDFLVDADWLAGHLKDQKLVVLEVRYHPHRYFTVGHIPGAVQVQRFKDLGDNHAIPSMRFPSREAFEQTLRTWGVNNDSTIVLYDDSVTALTSRVYFLLDLYGFDMKRVKILNGGTIEWSAFNSMTKEETKRKPGNVKLKPAKPGMVVEWTDVYSDVVARRDPAIVLLDSRPADMYTGKVVQHSVRGGHIPGAISIVSLDGADGQSQTWKSLDDIAVLYKSLPKDKTIYAYCHDGFRSSLAWLQLKALGYIDVRIYNGGWGDWGNNLTLPVSEGDQPYDDAFAL</sequence>
<evidence type="ECO:0000256" key="1">
    <source>
        <dbReference type="ARBA" id="ARBA00022737"/>
    </source>
</evidence>